<sequence>MAAVARMAAAVVCLPSSSSSSSACRAAPLPWSRGVVVGVRRRRTVARAARRRGRRPGRRGLVIVDEFAGQYEEGFEDVHTEIMNYFTYKATSTVLHQLYEMNPPAYTWLYNYVVVNDPKEGKHFLIALAKERQDLAERVMITRLHLYSKWIKKCDHAKMYEKISNENLEIMRQSAQARDIIVPYTSLLPSDLGCHNSTDLYQVQNRDYSPEIFTACQVVIELIPKGKLNFTESNHNGSATIQLQEDAFYNKAVKLTKDELNGKITQSVGRAIYTDPVPLWDSTTGQLANFTTRFTFKIYAPTNDSSYGEGLAFFLSSYPSVVPNNSMDGYLGLFSNSNDQSDPLNQIVAVEFDSHKNTWDPDGNHVGINIHSIVSVANVTWRSSINDGRIANAWVTYQANSRNLSVFLSYQDNPQFSGNSSLSYSVDLSKYLPDKVSIGFSASTERKLGEGGFGAVYQGFLKDQNIEIAIKRVAKGSTQGRKEYISEVKIISRLRHRNLVQLVGWCHEHGEFLLVYEFMPNRSLDKHLYDGGSLLAWPLRFKITIGVASALLYLHEEWEQCVVHRDVKPSNVMLDSGFNAKLGDFGLARLVDHDRGSQTTVIAGTMGYMAPECVTTGKASKETDVYSFGILALEIACGRRPVVPKEDNDRISLVQWVWDLYGRNEILNAIDGRLDGEFEEREVISLMVVGLWCAHPDYNIRPSIRQVISVLKFEAPLPDLPPKMPVAMYFAPPISLCRFSQSSNGTLKELERPNSYGNTSSSSATNDSCAPPSVRLPEVGY</sequence>
<name>A2YMT3_ORYSI</name>
<dbReference type="CDD" id="cd06899">
    <property type="entry name" value="lectin_legume_LecRK_Arcelin_ConA"/>
    <property type="match status" value="1"/>
</dbReference>
<keyword evidence="14 21" id="KW-0067">ATP-binding</keyword>
<dbReference type="InterPro" id="IPR019825">
    <property type="entry name" value="Lectin_legB_Mn/Ca_BS"/>
</dbReference>
<keyword evidence="13" id="KW-0418">Kinase</keyword>
<evidence type="ECO:0000256" key="15">
    <source>
        <dbReference type="ARBA" id="ARBA00022989"/>
    </source>
</evidence>
<comment type="similarity">
    <text evidence="3">In the C-terminal section; belongs to the protein kinase superfamily. Ser/Thr protein kinase family.</text>
</comment>
<evidence type="ECO:0000256" key="4">
    <source>
        <dbReference type="ARBA" id="ARBA00012513"/>
    </source>
</evidence>
<dbReference type="InterPro" id="IPR038052">
    <property type="entry name" value="Chaperonin_RbcX_sf"/>
</dbReference>
<dbReference type="PANTHER" id="PTHR27007">
    <property type="match status" value="1"/>
</dbReference>
<evidence type="ECO:0000259" key="23">
    <source>
        <dbReference type="PROSITE" id="PS50011"/>
    </source>
</evidence>
<keyword evidence="11" id="KW-0430">Lectin</keyword>
<dbReference type="SMART" id="SM00220">
    <property type="entry name" value="S_TKc"/>
    <property type="match status" value="1"/>
</dbReference>
<feature type="region of interest" description="Disordered" evidence="22">
    <location>
        <begin position="748"/>
        <end position="781"/>
    </location>
</feature>
<dbReference type="EC" id="2.7.11.1" evidence="4"/>
<evidence type="ECO:0000256" key="20">
    <source>
        <dbReference type="ARBA" id="ARBA00023300"/>
    </source>
</evidence>
<dbReference type="SUPFAM" id="SSF56112">
    <property type="entry name" value="Protein kinase-like (PK-like)"/>
    <property type="match status" value="1"/>
</dbReference>
<evidence type="ECO:0000256" key="16">
    <source>
        <dbReference type="ARBA" id="ARBA00023136"/>
    </source>
</evidence>
<keyword evidence="19" id="KW-0143">Chaperone</keyword>
<proteinExistence type="inferred from homology"/>
<keyword evidence="18" id="KW-0325">Glycoprotein</keyword>
<dbReference type="InterPro" id="IPR000719">
    <property type="entry name" value="Prot_kinase_dom"/>
</dbReference>
<keyword evidence="8" id="KW-0808">Transferase</keyword>
<feature type="binding site" evidence="21">
    <location>
        <position position="475"/>
    </location>
    <ligand>
        <name>ATP</name>
        <dbReference type="ChEBI" id="CHEBI:30616"/>
    </ligand>
</feature>
<comment type="subcellular location">
    <subcellularLocation>
        <location evidence="1">Cell membrane</location>
        <topology evidence="1">Single-pass type I membrane protein</topology>
    </subcellularLocation>
</comment>
<reference evidence="24 25" key="1">
    <citation type="journal article" date="2005" name="PLoS Biol.">
        <title>The genomes of Oryza sativa: a history of duplications.</title>
        <authorList>
            <person name="Yu J."/>
            <person name="Wang J."/>
            <person name="Lin W."/>
            <person name="Li S."/>
            <person name="Li H."/>
            <person name="Zhou J."/>
            <person name="Ni P."/>
            <person name="Dong W."/>
            <person name="Hu S."/>
            <person name="Zeng C."/>
            <person name="Zhang J."/>
            <person name="Zhang Y."/>
            <person name="Li R."/>
            <person name="Xu Z."/>
            <person name="Li S."/>
            <person name="Li X."/>
            <person name="Zheng H."/>
            <person name="Cong L."/>
            <person name="Lin L."/>
            <person name="Yin J."/>
            <person name="Geng J."/>
            <person name="Li G."/>
            <person name="Shi J."/>
            <person name="Liu J."/>
            <person name="Lv H."/>
            <person name="Li J."/>
            <person name="Wang J."/>
            <person name="Deng Y."/>
            <person name="Ran L."/>
            <person name="Shi X."/>
            <person name="Wang X."/>
            <person name="Wu Q."/>
            <person name="Li C."/>
            <person name="Ren X."/>
            <person name="Wang J."/>
            <person name="Wang X."/>
            <person name="Li D."/>
            <person name="Liu D."/>
            <person name="Zhang X."/>
            <person name="Ji Z."/>
            <person name="Zhao W."/>
            <person name="Sun Y."/>
            <person name="Zhang Z."/>
            <person name="Bao J."/>
            <person name="Han Y."/>
            <person name="Dong L."/>
            <person name="Ji J."/>
            <person name="Chen P."/>
            <person name="Wu S."/>
            <person name="Liu J."/>
            <person name="Xiao Y."/>
            <person name="Bu D."/>
            <person name="Tan J."/>
            <person name="Yang L."/>
            <person name="Ye C."/>
            <person name="Zhang J."/>
            <person name="Xu J."/>
            <person name="Zhou Y."/>
            <person name="Yu Y."/>
            <person name="Zhang B."/>
            <person name="Zhuang S."/>
            <person name="Wei H."/>
            <person name="Liu B."/>
            <person name="Lei M."/>
            <person name="Yu H."/>
            <person name="Li Y."/>
            <person name="Xu H."/>
            <person name="Wei S."/>
            <person name="He X."/>
            <person name="Fang L."/>
            <person name="Zhang Z."/>
            <person name="Zhang Y."/>
            <person name="Huang X."/>
            <person name="Su Z."/>
            <person name="Tong W."/>
            <person name="Li J."/>
            <person name="Tong Z."/>
            <person name="Li S."/>
            <person name="Ye J."/>
            <person name="Wang L."/>
            <person name="Fang L."/>
            <person name="Lei T."/>
            <person name="Chen C."/>
            <person name="Chen H."/>
            <person name="Xu Z."/>
            <person name="Li H."/>
            <person name="Huang H."/>
            <person name="Zhang F."/>
            <person name="Xu H."/>
            <person name="Li N."/>
            <person name="Zhao C."/>
            <person name="Li S."/>
            <person name="Dong L."/>
            <person name="Huang Y."/>
            <person name="Li L."/>
            <person name="Xi Y."/>
            <person name="Qi Q."/>
            <person name="Li W."/>
            <person name="Zhang B."/>
            <person name="Hu W."/>
            <person name="Zhang Y."/>
            <person name="Tian X."/>
            <person name="Jiao Y."/>
            <person name="Liang X."/>
            <person name="Jin J."/>
            <person name="Gao L."/>
            <person name="Zheng W."/>
            <person name="Hao B."/>
            <person name="Liu S."/>
            <person name="Wang W."/>
            <person name="Yuan L."/>
            <person name="Cao M."/>
            <person name="McDermott J."/>
            <person name="Samudrala R."/>
            <person name="Wang J."/>
            <person name="Wong G.K."/>
            <person name="Yang H."/>
        </authorList>
    </citation>
    <scope>NUCLEOTIDE SEQUENCE [LARGE SCALE GENOMIC DNA]</scope>
    <source>
        <strain evidence="25">cv. 93-11</strain>
    </source>
</reference>
<dbReference type="AlphaFoldDB" id="A2YMT3"/>
<keyword evidence="10" id="KW-0732">Signal</keyword>
<evidence type="ECO:0000256" key="10">
    <source>
        <dbReference type="ARBA" id="ARBA00022729"/>
    </source>
</evidence>
<dbReference type="FunFam" id="1.10.510.10:FF:000240">
    <property type="entry name" value="Lectin-domain containing receptor kinase A4.3"/>
    <property type="match status" value="1"/>
</dbReference>
<dbReference type="STRING" id="39946.A2YMT3"/>
<evidence type="ECO:0000256" key="9">
    <source>
        <dbReference type="ARBA" id="ARBA00022692"/>
    </source>
</evidence>
<dbReference type="GO" id="GO:0110102">
    <property type="term" value="P:ribulose bisphosphate carboxylase complex assembly"/>
    <property type="evidence" value="ECO:0007669"/>
    <property type="project" value="InterPro"/>
</dbReference>
<dbReference type="PROSITE" id="PS00307">
    <property type="entry name" value="LECTIN_LEGUME_BETA"/>
    <property type="match status" value="1"/>
</dbReference>
<protein>
    <recommendedName>
        <fullName evidence="4">non-specific serine/threonine protein kinase</fullName>
        <ecNumber evidence="4">2.7.11.1</ecNumber>
    </recommendedName>
</protein>
<dbReference type="InterPro" id="IPR001220">
    <property type="entry name" value="Legume_lectin_dom"/>
</dbReference>
<keyword evidence="25" id="KW-1185">Reference proteome</keyword>
<dbReference type="OMA" id="HLESEYG"/>
<feature type="compositionally biased region" description="Polar residues" evidence="22">
    <location>
        <begin position="755"/>
        <end position="768"/>
    </location>
</feature>
<dbReference type="InterPro" id="IPR000985">
    <property type="entry name" value="Lectin_LegA_CS"/>
</dbReference>
<evidence type="ECO:0000256" key="1">
    <source>
        <dbReference type="ARBA" id="ARBA00004251"/>
    </source>
</evidence>
<evidence type="ECO:0000256" key="21">
    <source>
        <dbReference type="PROSITE-ProRule" id="PRU10141"/>
    </source>
</evidence>
<evidence type="ECO:0000256" key="17">
    <source>
        <dbReference type="ARBA" id="ARBA00023170"/>
    </source>
</evidence>
<keyword evidence="7" id="KW-0602">Photosynthesis</keyword>
<dbReference type="EMBL" id="CM000132">
    <property type="protein sequence ID" value="EAZ04394.1"/>
    <property type="molecule type" value="Genomic_DNA"/>
</dbReference>
<keyword evidence="20" id="KW-0120">Carbon dioxide fixation</keyword>
<evidence type="ECO:0000256" key="2">
    <source>
        <dbReference type="ARBA" id="ARBA00008536"/>
    </source>
</evidence>
<dbReference type="FunFam" id="2.60.120.200:FF:000103">
    <property type="entry name" value="L-type lectin-domain containing receptor kinase IX.1"/>
    <property type="match status" value="1"/>
</dbReference>
<dbReference type="InterPro" id="IPR011009">
    <property type="entry name" value="Kinase-like_dom_sf"/>
</dbReference>
<dbReference type="Gene3D" id="2.60.120.200">
    <property type="match status" value="1"/>
</dbReference>
<dbReference type="PROSITE" id="PS00107">
    <property type="entry name" value="PROTEIN_KINASE_ATP"/>
    <property type="match status" value="1"/>
</dbReference>
<dbReference type="HOGENOM" id="CLU_000288_62_6_1"/>
<dbReference type="GO" id="GO:0005886">
    <property type="term" value="C:plasma membrane"/>
    <property type="evidence" value="ECO:0007669"/>
    <property type="project" value="UniProtKB-SubCell"/>
</dbReference>
<dbReference type="Gene3D" id="3.30.200.20">
    <property type="entry name" value="Phosphorylase Kinase, domain 1"/>
    <property type="match status" value="1"/>
</dbReference>
<dbReference type="GO" id="GO:0044183">
    <property type="term" value="F:protein folding chaperone"/>
    <property type="evidence" value="ECO:0007669"/>
    <property type="project" value="InterPro"/>
</dbReference>
<accession>A2YMT3</accession>
<dbReference type="Gene3D" id="1.10.1200.210">
    <property type="entry name" value="Chaperonin-like RbcX"/>
    <property type="match status" value="1"/>
</dbReference>
<dbReference type="GO" id="GO:0005524">
    <property type="term" value="F:ATP binding"/>
    <property type="evidence" value="ECO:0007669"/>
    <property type="project" value="UniProtKB-UniRule"/>
</dbReference>
<dbReference type="InterPro" id="IPR013320">
    <property type="entry name" value="ConA-like_dom_sf"/>
</dbReference>
<dbReference type="GO" id="GO:0002229">
    <property type="term" value="P:defense response to oomycetes"/>
    <property type="evidence" value="ECO:0007669"/>
    <property type="project" value="UniProtKB-ARBA"/>
</dbReference>
<dbReference type="SUPFAM" id="SSF49899">
    <property type="entry name" value="Concanavalin A-like lectins/glucanases"/>
    <property type="match status" value="1"/>
</dbReference>
<dbReference type="InterPro" id="IPR017441">
    <property type="entry name" value="Protein_kinase_ATP_BS"/>
</dbReference>
<evidence type="ECO:0000256" key="7">
    <source>
        <dbReference type="ARBA" id="ARBA00022531"/>
    </source>
</evidence>
<dbReference type="PROSITE" id="PS00308">
    <property type="entry name" value="LECTIN_LEGUME_ALPHA"/>
    <property type="match status" value="1"/>
</dbReference>
<keyword evidence="12 21" id="KW-0547">Nucleotide-binding</keyword>
<dbReference type="Pfam" id="PF02341">
    <property type="entry name" value="RbcX"/>
    <property type="match status" value="1"/>
</dbReference>
<evidence type="ECO:0000256" key="19">
    <source>
        <dbReference type="ARBA" id="ARBA00023186"/>
    </source>
</evidence>
<evidence type="ECO:0000256" key="13">
    <source>
        <dbReference type="ARBA" id="ARBA00022777"/>
    </source>
</evidence>
<evidence type="ECO:0000256" key="5">
    <source>
        <dbReference type="ARBA" id="ARBA00022475"/>
    </source>
</evidence>
<keyword evidence="15" id="KW-1133">Transmembrane helix</keyword>
<dbReference type="SUPFAM" id="SSF158615">
    <property type="entry name" value="RbcX-like"/>
    <property type="match status" value="1"/>
</dbReference>
<keyword evidence="6" id="KW-0723">Serine/threonine-protein kinase</keyword>
<gene>
    <name evidence="24" type="ORF">OsI_26538</name>
</gene>
<keyword evidence="17" id="KW-0675">Receptor</keyword>
<dbReference type="CDD" id="cd14066">
    <property type="entry name" value="STKc_IRAK"/>
    <property type="match status" value="1"/>
</dbReference>
<keyword evidence="9" id="KW-0812">Transmembrane</keyword>
<keyword evidence="16" id="KW-0472">Membrane</keyword>
<dbReference type="Proteomes" id="UP000007015">
    <property type="component" value="Chromosome 7"/>
</dbReference>
<dbReference type="PROSITE" id="PS50011">
    <property type="entry name" value="PROTEIN_KINASE_DOM"/>
    <property type="match status" value="1"/>
</dbReference>
<evidence type="ECO:0000256" key="14">
    <source>
        <dbReference type="ARBA" id="ARBA00022840"/>
    </source>
</evidence>
<feature type="domain" description="Protein kinase" evidence="23">
    <location>
        <begin position="442"/>
        <end position="698"/>
    </location>
</feature>
<evidence type="ECO:0000313" key="24">
    <source>
        <dbReference type="EMBL" id="EAZ04394.1"/>
    </source>
</evidence>
<dbReference type="GO" id="GO:0015979">
    <property type="term" value="P:photosynthesis"/>
    <property type="evidence" value="ECO:0007669"/>
    <property type="project" value="UniProtKB-KW"/>
</dbReference>
<dbReference type="InterPro" id="IPR003435">
    <property type="entry name" value="Chaperonin_RcbX"/>
</dbReference>
<evidence type="ECO:0000256" key="18">
    <source>
        <dbReference type="ARBA" id="ARBA00023180"/>
    </source>
</evidence>
<dbReference type="GO" id="GO:0030246">
    <property type="term" value="F:carbohydrate binding"/>
    <property type="evidence" value="ECO:0007669"/>
    <property type="project" value="UniProtKB-KW"/>
</dbReference>
<dbReference type="GO" id="GO:0015977">
    <property type="term" value="P:carbon fixation"/>
    <property type="evidence" value="ECO:0007669"/>
    <property type="project" value="UniProtKB-KW"/>
</dbReference>
<dbReference type="PROSITE" id="PS00108">
    <property type="entry name" value="PROTEIN_KINASE_ST"/>
    <property type="match status" value="1"/>
</dbReference>
<organism evidence="24 25">
    <name type="scientific">Oryza sativa subsp. indica</name>
    <name type="common">Rice</name>
    <dbReference type="NCBI Taxonomy" id="39946"/>
    <lineage>
        <taxon>Eukaryota</taxon>
        <taxon>Viridiplantae</taxon>
        <taxon>Streptophyta</taxon>
        <taxon>Embryophyta</taxon>
        <taxon>Tracheophyta</taxon>
        <taxon>Spermatophyta</taxon>
        <taxon>Magnoliopsida</taxon>
        <taxon>Liliopsida</taxon>
        <taxon>Poales</taxon>
        <taxon>Poaceae</taxon>
        <taxon>BOP clade</taxon>
        <taxon>Oryzoideae</taxon>
        <taxon>Oryzeae</taxon>
        <taxon>Oryzinae</taxon>
        <taxon>Oryza</taxon>
        <taxon>Oryza sativa</taxon>
    </lineage>
</organism>
<evidence type="ECO:0000256" key="22">
    <source>
        <dbReference type="SAM" id="MobiDB-lite"/>
    </source>
</evidence>
<evidence type="ECO:0000256" key="6">
    <source>
        <dbReference type="ARBA" id="ARBA00022527"/>
    </source>
</evidence>
<evidence type="ECO:0000256" key="3">
    <source>
        <dbReference type="ARBA" id="ARBA00010217"/>
    </source>
</evidence>
<evidence type="ECO:0000256" key="11">
    <source>
        <dbReference type="ARBA" id="ARBA00022734"/>
    </source>
</evidence>
<dbReference type="InterPro" id="IPR050528">
    <property type="entry name" value="L-type_Lectin-RKs"/>
</dbReference>
<dbReference type="InterPro" id="IPR008271">
    <property type="entry name" value="Ser/Thr_kinase_AS"/>
</dbReference>
<comment type="similarity">
    <text evidence="2">In the N-terminal section; belongs to the leguminous lectin family.</text>
</comment>
<dbReference type="Gene3D" id="1.10.510.10">
    <property type="entry name" value="Transferase(Phosphotransferase) domain 1"/>
    <property type="match status" value="1"/>
</dbReference>
<dbReference type="Gramene" id="BGIOSGA024058-TA">
    <property type="protein sequence ID" value="BGIOSGA024058-PA"/>
    <property type="gene ID" value="BGIOSGA024058"/>
</dbReference>
<dbReference type="PROSITE" id="PS51257">
    <property type="entry name" value="PROKAR_LIPOPROTEIN"/>
    <property type="match status" value="1"/>
</dbReference>
<dbReference type="Pfam" id="PF00139">
    <property type="entry name" value="Lectin_legB"/>
    <property type="match status" value="1"/>
</dbReference>
<dbReference type="GO" id="GO:0004674">
    <property type="term" value="F:protein serine/threonine kinase activity"/>
    <property type="evidence" value="ECO:0007669"/>
    <property type="project" value="UniProtKB-KW"/>
</dbReference>
<evidence type="ECO:0000313" key="25">
    <source>
        <dbReference type="Proteomes" id="UP000007015"/>
    </source>
</evidence>
<evidence type="ECO:0000256" key="12">
    <source>
        <dbReference type="ARBA" id="ARBA00022741"/>
    </source>
</evidence>
<evidence type="ECO:0000256" key="8">
    <source>
        <dbReference type="ARBA" id="ARBA00022679"/>
    </source>
</evidence>
<keyword evidence="5" id="KW-1003">Cell membrane</keyword>